<sequence length="124" mass="12984">MAGPTILRDYHVQLLDTMREYSSSFKWWSAPLNLGGSSGASGGSGVPLGGIFGQLIQSKVAYDTTEIAYAGLPAPSGASLLDNLAHIRFDIDNLQSEAYVTMSGSDSLVNERTLTAGSGIAITD</sequence>
<gene>
    <name evidence="1" type="ORF">LCGC14_2816250</name>
</gene>
<feature type="non-terminal residue" evidence="1">
    <location>
        <position position="124"/>
    </location>
</feature>
<evidence type="ECO:0000313" key="1">
    <source>
        <dbReference type="EMBL" id="KKK81160.1"/>
    </source>
</evidence>
<comment type="caution">
    <text evidence="1">The sequence shown here is derived from an EMBL/GenBank/DDBJ whole genome shotgun (WGS) entry which is preliminary data.</text>
</comment>
<accession>A0A0F8Z568</accession>
<dbReference type="EMBL" id="LAZR01053247">
    <property type="protein sequence ID" value="KKK81160.1"/>
    <property type="molecule type" value="Genomic_DNA"/>
</dbReference>
<dbReference type="AlphaFoldDB" id="A0A0F8Z568"/>
<proteinExistence type="predicted"/>
<reference evidence="1" key="1">
    <citation type="journal article" date="2015" name="Nature">
        <title>Complex archaea that bridge the gap between prokaryotes and eukaryotes.</title>
        <authorList>
            <person name="Spang A."/>
            <person name="Saw J.H."/>
            <person name="Jorgensen S.L."/>
            <person name="Zaremba-Niedzwiedzka K."/>
            <person name="Martijn J."/>
            <person name="Lind A.E."/>
            <person name="van Eijk R."/>
            <person name="Schleper C."/>
            <person name="Guy L."/>
            <person name="Ettema T.J."/>
        </authorList>
    </citation>
    <scope>NUCLEOTIDE SEQUENCE</scope>
</reference>
<protein>
    <submittedName>
        <fullName evidence="1">Uncharacterized protein</fullName>
    </submittedName>
</protein>
<name>A0A0F8Z568_9ZZZZ</name>
<organism evidence="1">
    <name type="scientific">marine sediment metagenome</name>
    <dbReference type="NCBI Taxonomy" id="412755"/>
    <lineage>
        <taxon>unclassified sequences</taxon>
        <taxon>metagenomes</taxon>
        <taxon>ecological metagenomes</taxon>
    </lineage>
</organism>